<feature type="compositionally biased region" description="Polar residues" evidence="4">
    <location>
        <begin position="468"/>
        <end position="486"/>
    </location>
</feature>
<dbReference type="PANTHER" id="PTHR34105:SF1">
    <property type="entry name" value="PROLINE-, GLUTAMIC ACID- AND LEUCINE-RICH PROTEIN 1"/>
    <property type="match status" value="1"/>
</dbReference>
<feature type="region of interest" description="Disordered" evidence="4">
    <location>
        <begin position="283"/>
        <end position="311"/>
    </location>
</feature>
<dbReference type="Gene3D" id="1.25.10.10">
    <property type="entry name" value="Leucine-rich Repeat Variant"/>
    <property type="match status" value="1"/>
</dbReference>
<protein>
    <recommendedName>
        <fullName evidence="5">Pre-rRNA-processing protein RIX1 N-terminal domain-containing protein</fullName>
    </recommendedName>
</protein>
<evidence type="ECO:0000259" key="5">
    <source>
        <dbReference type="Pfam" id="PF08167"/>
    </source>
</evidence>
<keyword evidence="3" id="KW-0539">Nucleus</keyword>
<organism evidence="6 7">
    <name type="scientific">Rosa chinensis</name>
    <name type="common">China rose</name>
    <dbReference type="NCBI Taxonomy" id="74649"/>
    <lineage>
        <taxon>Eukaryota</taxon>
        <taxon>Viridiplantae</taxon>
        <taxon>Streptophyta</taxon>
        <taxon>Embryophyta</taxon>
        <taxon>Tracheophyta</taxon>
        <taxon>Spermatophyta</taxon>
        <taxon>Magnoliopsida</taxon>
        <taxon>eudicotyledons</taxon>
        <taxon>Gunneridae</taxon>
        <taxon>Pentapetalae</taxon>
        <taxon>rosids</taxon>
        <taxon>fabids</taxon>
        <taxon>Rosales</taxon>
        <taxon>Rosaceae</taxon>
        <taxon>Rosoideae</taxon>
        <taxon>Rosoideae incertae sedis</taxon>
        <taxon>Rosa</taxon>
    </lineage>
</organism>
<comment type="similarity">
    <text evidence="2">Belongs to the RIX1/PELP1 family.</text>
</comment>
<dbReference type="InterPro" id="IPR011989">
    <property type="entry name" value="ARM-like"/>
</dbReference>
<dbReference type="InterPro" id="IPR016024">
    <property type="entry name" value="ARM-type_fold"/>
</dbReference>
<feature type="domain" description="Pre-rRNA-processing protein RIX1 N-terminal" evidence="5">
    <location>
        <begin position="34"/>
        <end position="224"/>
    </location>
</feature>
<dbReference type="OMA" id="DSCGQDM"/>
<dbReference type="PANTHER" id="PTHR34105">
    <property type="entry name" value="PROLINE-, GLUTAMIC ACID- AND LEUCINE-RICH PROTEIN 1"/>
    <property type="match status" value="1"/>
</dbReference>
<dbReference type="SUPFAM" id="SSF48371">
    <property type="entry name" value="ARM repeat"/>
    <property type="match status" value="1"/>
</dbReference>
<evidence type="ECO:0000256" key="4">
    <source>
        <dbReference type="SAM" id="MobiDB-lite"/>
    </source>
</evidence>
<evidence type="ECO:0000313" key="7">
    <source>
        <dbReference type="Proteomes" id="UP000238479"/>
    </source>
</evidence>
<evidence type="ECO:0000313" key="6">
    <source>
        <dbReference type="EMBL" id="PRQ18884.1"/>
    </source>
</evidence>
<dbReference type="GO" id="GO:0006364">
    <property type="term" value="P:rRNA processing"/>
    <property type="evidence" value="ECO:0007669"/>
    <property type="project" value="TreeGrafter"/>
</dbReference>
<dbReference type="EMBL" id="PDCK01000045">
    <property type="protein sequence ID" value="PRQ18884.1"/>
    <property type="molecule type" value="Genomic_DNA"/>
</dbReference>
<evidence type="ECO:0000256" key="3">
    <source>
        <dbReference type="ARBA" id="ARBA00023242"/>
    </source>
</evidence>
<accession>A0A2P6PAD3</accession>
<dbReference type="AlphaFoldDB" id="A0A2P6PAD3"/>
<dbReference type="Gramene" id="PRQ18884">
    <property type="protein sequence ID" value="PRQ18884"/>
    <property type="gene ID" value="RchiOBHm_Chr7g0211051"/>
</dbReference>
<proteinExistence type="inferred from homology"/>
<dbReference type="OrthoDB" id="20900at2759"/>
<dbReference type="STRING" id="74649.A0A2P6PAD3"/>
<reference evidence="6 7" key="1">
    <citation type="journal article" date="2018" name="Nat. Genet.">
        <title>The Rosa genome provides new insights in the design of modern roses.</title>
        <authorList>
            <person name="Bendahmane M."/>
        </authorList>
    </citation>
    <scope>NUCLEOTIDE SEQUENCE [LARGE SCALE GENOMIC DNA]</scope>
    <source>
        <strain evidence="7">cv. Old Blush</strain>
    </source>
</reference>
<dbReference type="Pfam" id="PF08167">
    <property type="entry name" value="RIX1"/>
    <property type="match status" value="1"/>
</dbReference>
<evidence type="ECO:0000256" key="2">
    <source>
        <dbReference type="ARBA" id="ARBA00010511"/>
    </source>
</evidence>
<name>A0A2P6PAD3_ROSCH</name>
<dbReference type="GO" id="GO:0005634">
    <property type="term" value="C:nucleus"/>
    <property type="evidence" value="ECO:0007669"/>
    <property type="project" value="UniProtKB-SubCell"/>
</dbReference>
<gene>
    <name evidence="6" type="ORF">RchiOBHm_Chr7g0211051</name>
</gene>
<comment type="caution">
    <text evidence="6">The sequence shown here is derived from an EMBL/GenBank/DDBJ whole genome shotgun (WGS) entry which is preliminary data.</text>
</comment>
<evidence type="ECO:0000256" key="1">
    <source>
        <dbReference type="ARBA" id="ARBA00004123"/>
    </source>
</evidence>
<dbReference type="InterPro" id="IPR012583">
    <property type="entry name" value="RIX1_N"/>
</dbReference>
<keyword evidence="7" id="KW-1185">Reference proteome</keyword>
<comment type="subcellular location">
    <subcellularLocation>
        <location evidence="1">Nucleus</location>
    </subcellularLocation>
</comment>
<dbReference type="Proteomes" id="UP000238479">
    <property type="component" value="Chromosome 7"/>
</dbReference>
<sequence length="829" mass="91204">MSSAFDHVKDMHDASLKPRFLHTLIRDHLPDDNLPSRTSFDLSNLVHMIKTHNLLSESVQDPTDQKLTTHWRSAVDSWVDRLLLLVSSDMPDKCWAGICLLGVTCQECSSDRFLASYSVWYQKLVSPLQSPTTSQFVKVASCASMSDLLTRLGGFPLVKKDGTAHAGKLIPSVLKLLDDDHSEVVWEEAVRLLCIFISFFPISISRHYDSVEDAIASKILSGKCSFNMLKKLAHCLALIPKSKGDEESWSLMIQKILLSINRHLNDVFQGFEEETKRHEGIRLLVPPGKDPPPPLGDHTLTGEASEDARKRSHSSLVSSVSTLMICCSTMLTSSYPVQVTAPIHSLLALIERVLDVDGSLSRSLRLFMTAMQQEFVCSELPHLHSYSLDLLTAIFKGVRSQVLPHEAHIVHLLSVYLKRCVLPELRVKVYSITKILLISTGVGVGVCLAQEVVNSAFVDLNPIVTENSSASAKPSTEALLQTPQPSNRKRKHGTSITSLEVHNPSSLELGTPKNNTRCSISVQIAALEALEALLTVDGVFKSEGWRSDVDLLLINIATNSLKGGLASENTSIYQPNEPTDVWGDIQLAALRALLASFLSSSRVRPPYLAQGVDLFRRGKLESGTKLAEFCAHALLVLEVLIHPRALPLADFSNTTSIDERVHHKYPGNIYSGSLKHRTSHSTDMQGTVHDAPNLYHDELYSSWIETSKEMVAPGNDLGKTMQIGEPSKIAAVHGNQIISADASLSKENEARREKEIVAATIDYVKIRGNGDDSMVEPLPEDMEMEQYQGVTNMVADPENSKGFAYGITNDSDTDSIPDIVDVGPDSDSE</sequence>
<feature type="region of interest" description="Disordered" evidence="4">
    <location>
        <begin position="468"/>
        <end position="496"/>
    </location>
</feature>
<feature type="region of interest" description="Disordered" evidence="4">
    <location>
        <begin position="801"/>
        <end position="829"/>
    </location>
</feature>